<dbReference type="GO" id="GO:0006355">
    <property type="term" value="P:regulation of DNA-templated transcription"/>
    <property type="evidence" value="ECO:0007669"/>
    <property type="project" value="InterPro"/>
</dbReference>
<evidence type="ECO:0000313" key="2">
    <source>
        <dbReference type="Proteomes" id="UP000293345"/>
    </source>
</evidence>
<dbReference type="Proteomes" id="UP000293345">
    <property type="component" value="Unassembled WGS sequence"/>
</dbReference>
<sequence>MGASMVQINTRVPAELKEQGDLALARAGYTPAQAVRALWEYAVVHIHEPQAIRNVLQEESAEPEDPTAVESNPFTEWKTAAHAALCERMGISMSTGSSNIPFDELKKLAYLERSERLGL</sequence>
<gene>
    <name evidence="1" type="ORF">ET524_09195</name>
</gene>
<proteinExistence type="predicted"/>
<dbReference type="RefSeq" id="WP_129425202.1">
    <property type="nucleotide sequence ID" value="NZ_SDPW01000001.1"/>
</dbReference>
<dbReference type="OrthoDB" id="3174770at2"/>
<dbReference type="Gene3D" id="1.10.1220.10">
    <property type="entry name" value="Met repressor-like"/>
    <property type="match status" value="1"/>
</dbReference>
<comment type="caution">
    <text evidence="1">The sequence shown here is derived from an EMBL/GenBank/DDBJ whole genome shotgun (WGS) entry which is preliminary data.</text>
</comment>
<organism evidence="1 2">
    <name type="scientific">Senegalimassilia faecalis</name>
    <dbReference type="NCBI Taxonomy" id="2509433"/>
    <lineage>
        <taxon>Bacteria</taxon>
        <taxon>Bacillati</taxon>
        <taxon>Actinomycetota</taxon>
        <taxon>Coriobacteriia</taxon>
        <taxon>Coriobacteriales</taxon>
        <taxon>Coriobacteriaceae</taxon>
        <taxon>Senegalimassilia</taxon>
    </lineage>
</organism>
<keyword evidence="2" id="KW-1185">Reference proteome</keyword>
<evidence type="ECO:0000313" key="1">
    <source>
        <dbReference type="EMBL" id="RXZ54633.1"/>
    </source>
</evidence>
<accession>A0A4Q2K4C0</accession>
<protein>
    <submittedName>
        <fullName evidence="1">Translation repressor RelB</fullName>
    </submittedName>
</protein>
<name>A0A4Q2K4C0_9ACTN</name>
<dbReference type="AlphaFoldDB" id="A0A4Q2K4C0"/>
<dbReference type="EMBL" id="SDPW01000001">
    <property type="protein sequence ID" value="RXZ54633.1"/>
    <property type="molecule type" value="Genomic_DNA"/>
</dbReference>
<dbReference type="InterPro" id="IPR013321">
    <property type="entry name" value="Arc_rbn_hlx_hlx"/>
</dbReference>
<reference evidence="1 2" key="1">
    <citation type="submission" date="2019-01" db="EMBL/GenBank/DDBJ databases">
        <title>Senegalimassilia sp. nov. KGMB04484 isolated human feces.</title>
        <authorList>
            <person name="Han K.-I."/>
            <person name="Kim J.-S."/>
            <person name="Lee K.C."/>
            <person name="Suh M.K."/>
            <person name="Eom M.K."/>
            <person name="Lee J.H."/>
            <person name="Park S.-H."/>
            <person name="Kang S.W."/>
            <person name="Park J.-E."/>
            <person name="Oh B.S."/>
            <person name="Yu S.Y."/>
            <person name="Choi S.-H."/>
            <person name="Lee D.H."/>
            <person name="Yoon H."/>
            <person name="Kim B.-Y."/>
            <person name="Lee J.H."/>
            <person name="Lee J.-S."/>
        </authorList>
    </citation>
    <scope>NUCLEOTIDE SEQUENCE [LARGE SCALE GENOMIC DNA]</scope>
    <source>
        <strain evidence="1 2">KGMB04484</strain>
    </source>
</reference>